<name>A0A103WSL2_CYNCS</name>
<proteinExistence type="inferred from homology"/>
<reference evidence="4 5" key="1">
    <citation type="journal article" date="2016" name="Sci. Rep.">
        <title>The genome sequence of the outbreeding globe artichoke constructed de novo incorporating a phase-aware low-pass sequencing strategy of F1 progeny.</title>
        <authorList>
            <person name="Scaglione D."/>
            <person name="Reyes-Chin-Wo S."/>
            <person name="Acquadro A."/>
            <person name="Froenicke L."/>
            <person name="Portis E."/>
            <person name="Beitel C."/>
            <person name="Tirone M."/>
            <person name="Mauro R."/>
            <person name="Lo Monaco A."/>
            <person name="Mauromicale G."/>
            <person name="Faccioli P."/>
            <person name="Cattivelli L."/>
            <person name="Rieseberg L."/>
            <person name="Michelmore R."/>
            <person name="Lanteri S."/>
        </authorList>
    </citation>
    <scope>NUCLEOTIDE SEQUENCE [LARGE SCALE GENOMIC DNA]</scope>
    <source>
        <strain evidence="4">2C</strain>
    </source>
</reference>
<dbReference type="GO" id="GO:0004519">
    <property type="term" value="F:endonuclease activity"/>
    <property type="evidence" value="ECO:0007669"/>
    <property type="project" value="UniProtKB-KW"/>
</dbReference>
<dbReference type="EMBL" id="LEKV01006495">
    <property type="protein sequence ID" value="KVH77699.1"/>
    <property type="molecule type" value="Genomic_DNA"/>
</dbReference>
<comment type="caution">
    <text evidence="4">The sequence shown here is derived from an EMBL/GenBank/DDBJ whole genome shotgun (WGS) entry which is preliminary data.</text>
</comment>
<dbReference type="GO" id="GO:0034485">
    <property type="term" value="F:phosphatidylinositol-3,4,5-trisphosphate 5-phosphatase activity"/>
    <property type="evidence" value="ECO:0007669"/>
    <property type="project" value="TreeGrafter"/>
</dbReference>
<dbReference type="Proteomes" id="UP000243975">
    <property type="component" value="Unassembled WGS sequence"/>
</dbReference>
<keyword evidence="4" id="KW-0255">Endonuclease</keyword>
<dbReference type="GO" id="GO:0004445">
    <property type="term" value="F:inositol-polyphosphate 5-phosphatase activity"/>
    <property type="evidence" value="ECO:0007669"/>
    <property type="project" value="InterPro"/>
</dbReference>
<gene>
    <name evidence="4" type="ORF">Ccrd_025526</name>
</gene>
<keyword evidence="5" id="KW-1185">Reference proteome</keyword>
<dbReference type="InterPro" id="IPR000300">
    <property type="entry name" value="IPPc"/>
</dbReference>
<evidence type="ECO:0000259" key="3">
    <source>
        <dbReference type="Pfam" id="PF22669"/>
    </source>
</evidence>
<dbReference type="InterPro" id="IPR045849">
    <property type="entry name" value="IP5P_plant"/>
</dbReference>
<organism evidence="4 5">
    <name type="scientific">Cynara cardunculus var. scolymus</name>
    <name type="common">Globe artichoke</name>
    <name type="synonym">Cynara scolymus</name>
    <dbReference type="NCBI Taxonomy" id="59895"/>
    <lineage>
        <taxon>Eukaryota</taxon>
        <taxon>Viridiplantae</taxon>
        <taxon>Streptophyta</taxon>
        <taxon>Embryophyta</taxon>
        <taxon>Tracheophyta</taxon>
        <taxon>Spermatophyta</taxon>
        <taxon>Magnoliopsida</taxon>
        <taxon>eudicotyledons</taxon>
        <taxon>Gunneridae</taxon>
        <taxon>Pentapetalae</taxon>
        <taxon>asterids</taxon>
        <taxon>campanulids</taxon>
        <taxon>Asterales</taxon>
        <taxon>Asteraceae</taxon>
        <taxon>Carduoideae</taxon>
        <taxon>Cardueae</taxon>
        <taxon>Carduinae</taxon>
        <taxon>Cynara</taxon>
    </lineage>
</organism>
<dbReference type="InterPro" id="IPR036691">
    <property type="entry name" value="Endo/exonu/phosph_ase_sf"/>
</dbReference>
<dbReference type="SUPFAM" id="SSF56219">
    <property type="entry name" value="DNase I-like"/>
    <property type="match status" value="1"/>
</dbReference>
<protein>
    <submittedName>
        <fullName evidence="4">Endonuclease/exonuclease/phosphatase</fullName>
    </submittedName>
</protein>
<dbReference type="STRING" id="59895.A0A103WSL2"/>
<keyword evidence="2" id="KW-0378">Hydrolase</keyword>
<dbReference type="GO" id="GO:0004439">
    <property type="term" value="F:phosphatidylinositol-4,5-bisphosphate 5-phosphatase activity"/>
    <property type="evidence" value="ECO:0007669"/>
    <property type="project" value="TreeGrafter"/>
</dbReference>
<evidence type="ECO:0000256" key="2">
    <source>
        <dbReference type="ARBA" id="ARBA00022801"/>
    </source>
</evidence>
<keyword evidence="4" id="KW-0540">Nuclease</keyword>
<feature type="domain" description="Inositol polyphosphate-related phosphatase" evidence="3">
    <location>
        <begin position="108"/>
        <end position="160"/>
    </location>
</feature>
<dbReference type="Gramene" id="KVH77699">
    <property type="protein sequence ID" value="KVH77699"/>
    <property type="gene ID" value="Ccrd_025526"/>
</dbReference>
<accession>A0A103WSL2</accession>
<dbReference type="PANTHER" id="PTHR45666:SF5">
    <property type="entry name" value="TYPE IV INOSITOL POLYPHOSPHATE 5-PHOSPHATASE 3"/>
    <property type="match status" value="1"/>
</dbReference>
<dbReference type="PANTHER" id="PTHR45666">
    <property type="entry name" value="TYPE IV INOSITOL POLYPHOSPHATE 5-PHOSPHATASE 9"/>
    <property type="match status" value="1"/>
</dbReference>
<comment type="similarity">
    <text evidence="1">Belongs to the inositol polyphosphate 5-phosphatase family.</text>
</comment>
<dbReference type="AlphaFoldDB" id="A0A103WSL2"/>
<evidence type="ECO:0000313" key="5">
    <source>
        <dbReference type="Proteomes" id="UP000243975"/>
    </source>
</evidence>
<dbReference type="GO" id="GO:0046856">
    <property type="term" value="P:phosphatidylinositol dephosphorylation"/>
    <property type="evidence" value="ECO:0007669"/>
    <property type="project" value="InterPro"/>
</dbReference>
<evidence type="ECO:0000256" key="1">
    <source>
        <dbReference type="ARBA" id="ARBA00010768"/>
    </source>
</evidence>
<dbReference type="Pfam" id="PF22669">
    <property type="entry name" value="Exo_endo_phos2"/>
    <property type="match status" value="1"/>
</dbReference>
<sequence>MTRSEGEEEIHPFNEESNFDELMDGPADLNVNMSMKTSDSNDNLLASMQAKGDLERRLSSPKRLDRASLAMTVLFHTRLEYLLWALGRPYWVHKLFREVCVYKKRKANVEGSSMFRIIRLGDLNYRLNSLYDGARELISKNDWPKLLECDQLMRELRKGRL</sequence>
<evidence type="ECO:0000313" key="4">
    <source>
        <dbReference type="EMBL" id="KVH77699.1"/>
    </source>
</evidence>
<dbReference type="Gene3D" id="3.60.10.10">
    <property type="entry name" value="Endonuclease/exonuclease/phosphatase"/>
    <property type="match status" value="1"/>
</dbReference>